<proteinExistence type="predicted"/>
<dbReference type="Proteomes" id="UP000077628">
    <property type="component" value="Unassembled WGS sequence"/>
</dbReference>
<dbReference type="GO" id="GO:0005737">
    <property type="term" value="C:cytoplasm"/>
    <property type="evidence" value="ECO:0007669"/>
    <property type="project" value="InterPro"/>
</dbReference>
<dbReference type="RefSeq" id="WP_064030569.1">
    <property type="nucleotide sequence ID" value="NZ_LUUK01000190.1"/>
</dbReference>
<dbReference type="NCBIfam" id="TIGR00249">
    <property type="entry name" value="sixA"/>
    <property type="match status" value="1"/>
</dbReference>
<dbReference type="GO" id="GO:0101006">
    <property type="term" value="F:protein histidine phosphatase activity"/>
    <property type="evidence" value="ECO:0007669"/>
    <property type="project" value="InterPro"/>
</dbReference>
<dbReference type="AlphaFoldDB" id="A0A177NDD1"/>
<dbReference type="Gene3D" id="3.40.50.1240">
    <property type="entry name" value="Phosphoglycerate mutase-like"/>
    <property type="match status" value="1"/>
</dbReference>
<dbReference type="InterPro" id="IPR029033">
    <property type="entry name" value="His_PPase_superfam"/>
</dbReference>
<dbReference type="SUPFAM" id="SSF53254">
    <property type="entry name" value="Phosphoglycerate mutase-like"/>
    <property type="match status" value="1"/>
</dbReference>
<dbReference type="CDD" id="cd07067">
    <property type="entry name" value="HP_PGM_like"/>
    <property type="match status" value="1"/>
</dbReference>
<evidence type="ECO:0000313" key="2">
    <source>
        <dbReference type="Proteomes" id="UP000077628"/>
    </source>
</evidence>
<dbReference type="InterPro" id="IPR050275">
    <property type="entry name" value="PGM_Phosphatase"/>
</dbReference>
<evidence type="ECO:0000313" key="1">
    <source>
        <dbReference type="EMBL" id="OAI15915.1"/>
    </source>
</evidence>
<dbReference type="OrthoDB" id="9810154at2"/>
<organism evidence="1 2">
    <name type="scientific">Methylomonas koyamae</name>
    <dbReference type="NCBI Taxonomy" id="702114"/>
    <lineage>
        <taxon>Bacteria</taxon>
        <taxon>Pseudomonadati</taxon>
        <taxon>Pseudomonadota</taxon>
        <taxon>Gammaproteobacteria</taxon>
        <taxon>Methylococcales</taxon>
        <taxon>Methylococcaceae</taxon>
        <taxon>Methylomonas</taxon>
    </lineage>
</organism>
<keyword evidence="2" id="KW-1185">Reference proteome</keyword>
<dbReference type="Pfam" id="PF00300">
    <property type="entry name" value="His_Phos_1"/>
    <property type="match status" value="1"/>
</dbReference>
<gene>
    <name evidence="1" type="ORF">A1355_10430</name>
</gene>
<dbReference type="SMART" id="SM00855">
    <property type="entry name" value="PGAM"/>
    <property type="match status" value="1"/>
</dbReference>
<name>A0A177NDD1_9GAMM</name>
<protein>
    <submittedName>
        <fullName evidence="1">Histidine phosphatase family protein</fullName>
    </submittedName>
</protein>
<dbReference type="PANTHER" id="PTHR48100:SF10">
    <property type="entry name" value="2-CARBOXY-D-ARABINITOL-1-PHOSPHATASE-RELATED"/>
    <property type="match status" value="1"/>
</dbReference>
<dbReference type="STRING" id="702114.A1355_10430"/>
<dbReference type="InterPro" id="IPR004449">
    <property type="entry name" value="SixA"/>
</dbReference>
<dbReference type="EMBL" id="LUUK01000190">
    <property type="protein sequence ID" value="OAI15915.1"/>
    <property type="molecule type" value="Genomic_DNA"/>
</dbReference>
<dbReference type="InterPro" id="IPR013078">
    <property type="entry name" value="His_Pase_superF_clade-1"/>
</dbReference>
<accession>A0A177NDD1</accession>
<sequence>MIITLLRHADAEPQRIGIADADRHLTEKGEKQAKRLARFCLRNRLLPGRLYASPLARAQQTAKLLQANLTGCPMPHTAPWLAGDNDTHTLLRELTILAEDTDDVWLVGHEPNYSDVVGQLLSTSPASVIVKKASLIRLEITFAEPATATLLWSIPCSLMH</sequence>
<comment type="caution">
    <text evidence="1">The sequence shown here is derived from an EMBL/GenBank/DDBJ whole genome shotgun (WGS) entry which is preliminary data.</text>
</comment>
<reference evidence="2" key="1">
    <citation type="submission" date="2016-03" db="EMBL/GenBank/DDBJ databases">
        <authorList>
            <person name="Heylen K."/>
            <person name="De Vos P."/>
            <person name="Vekeman B."/>
        </authorList>
    </citation>
    <scope>NUCLEOTIDE SEQUENCE [LARGE SCALE GENOMIC DNA]</scope>
    <source>
        <strain evidence="2">R-45383</strain>
    </source>
</reference>
<dbReference type="PANTHER" id="PTHR48100">
    <property type="entry name" value="BROAD-SPECIFICITY PHOSPHATASE YOR283W-RELATED"/>
    <property type="match status" value="1"/>
</dbReference>